<dbReference type="SUPFAM" id="SSF55826">
    <property type="entry name" value="YbaK/ProRS associated domain"/>
    <property type="match status" value="1"/>
</dbReference>
<organism evidence="2 3">
    <name type="scientific">Trichomonas vaginalis (strain ATCC PRA-98 / G3)</name>
    <dbReference type="NCBI Taxonomy" id="412133"/>
    <lineage>
        <taxon>Eukaryota</taxon>
        <taxon>Metamonada</taxon>
        <taxon>Parabasalia</taxon>
        <taxon>Trichomonadida</taxon>
        <taxon>Trichomonadidae</taxon>
        <taxon>Trichomonas</taxon>
    </lineage>
</organism>
<dbReference type="EMBL" id="DS113307">
    <property type="protein sequence ID" value="EAY12126.1"/>
    <property type="molecule type" value="Genomic_DNA"/>
</dbReference>
<sequence length="477" mass="53715">MNYEKQICKQVQEQPAYIKDEILLKMQRASLCRYDRGPNILHLMPQFYEYIKTFETKIDQILSEYSTIQKASLFYGSDSEVSSLVSGMVRSIRALPLIVKQEPHTSLLIRPSILPARTCYDLIYHYFCDKEIDFGKEFLTKLVEAYGFQEKWQIEPYCDGYGLIDKTIEKETTLQLASKYEIPPAPESIPEIQMIETPGAHTIDDLANFTKLPTNQLIKAVMYQYNGKLVFCNIRGDLDVSEDKLRHFLGLVDSSTPLELAPQELLDKHGLVPGFAGIVGMKRAGEAIVICDESCRTVHCGVTGANKVDYHYTNYNIPRDTKKLAKNIVYADIALNPTTVKGAMIAEVARCTAFPAEVLGNDSKPVKTPLFKLTIRLIDLAYVMIQDHPIDGVYVINLLKTEDKLNNALAEITKAYGITSIVVDNRPKANFGAKSDTAKLSCLKHTVFVSNKTEDDTVMVGETPVKIAELVEYFRTH</sequence>
<dbReference type="GO" id="GO:0002161">
    <property type="term" value="F:aminoacyl-tRNA deacylase activity"/>
    <property type="evidence" value="ECO:0007669"/>
    <property type="project" value="InterPro"/>
</dbReference>
<dbReference type="Gene3D" id="3.90.960.10">
    <property type="entry name" value="YbaK/aminoacyl-tRNA synthetase-associated domain"/>
    <property type="match status" value="1"/>
</dbReference>
<feature type="domain" description="YbaK/aminoacyl-tRNA synthetase-associated" evidence="1">
    <location>
        <begin position="197"/>
        <end position="312"/>
    </location>
</feature>
<evidence type="ECO:0000313" key="3">
    <source>
        <dbReference type="Proteomes" id="UP000001542"/>
    </source>
</evidence>
<dbReference type="InterPro" id="IPR036754">
    <property type="entry name" value="YbaK/aa-tRNA-synt-asso_dom_sf"/>
</dbReference>
<dbReference type="AlphaFoldDB" id="A2E5G5"/>
<proteinExistence type="predicted"/>
<keyword evidence="3" id="KW-1185">Reference proteome</keyword>
<dbReference type="RefSeq" id="XP_001324349.1">
    <property type="nucleotide sequence ID" value="XM_001324314.1"/>
</dbReference>
<gene>
    <name evidence="2" type="ORF">TVAG_301430</name>
</gene>
<dbReference type="VEuPathDB" id="TrichDB:TVAG_301430"/>
<evidence type="ECO:0000313" key="2">
    <source>
        <dbReference type="EMBL" id="EAY12126.1"/>
    </source>
</evidence>
<dbReference type="Proteomes" id="UP000001542">
    <property type="component" value="Unassembled WGS sequence"/>
</dbReference>
<reference evidence="2" key="1">
    <citation type="submission" date="2006-10" db="EMBL/GenBank/DDBJ databases">
        <authorList>
            <person name="Amadeo P."/>
            <person name="Zhao Q."/>
            <person name="Wortman J."/>
            <person name="Fraser-Liggett C."/>
            <person name="Carlton J."/>
        </authorList>
    </citation>
    <scope>NUCLEOTIDE SEQUENCE</scope>
    <source>
        <strain evidence="2">G3</strain>
    </source>
</reference>
<dbReference type="InParanoid" id="A2E5G5"/>
<reference evidence="2" key="2">
    <citation type="journal article" date="2007" name="Science">
        <title>Draft genome sequence of the sexually transmitted pathogen Trichomonas vaginalis.</title>
        <authorList>
            <person name="Carlton J.M."/>
            <person name="Hirt R.P."/>
            <person name="Silva J.C."/>
            <person name="Delcher A.L."/>
            <person name="Schatz M."/>
            <person name="Zhao Q."/>
            <person name="Wortman J.R."/>
            <person name="Bidwell S.L."/>
            <person name="Alsmark U.C.M."/>
            <person name="Besteiro S."/>
            <person name="Sicheritz-Ponten T."/>
            <person name="Noel C.J."/>
            <person name="Dacks J.B."/>
            <person name="Foster P.G."/>
            <person name="Simillion C."/>
            <person name="Van de Peer Y."/>
            <person name="Miranda-Saavedra D."/>
            <person name="Barton G.J."/>
            <person name="Westrop G.D."/>
            <person name="Mueller S."/>
            <person name="Dessi D."/>
            <person name="Fiori P.L."/>
            <person name="Ren Q."/>
            <person name="Paulsen I."/>
            <person name="Zhang H."/>
            <person name="Bastida-Corcuera F.D."/>
            <person name="Simoes-Barbosa A."/>
            <person name="Brown M.T."/>
            <person name="Hayes R.D."/>
            <person name="Mukherjee M."/>
            <person name="Okumura C.Y."/>
            <person name="Schneider R."/>
            <person name="Smith A.J."/>
            <person name="Vanacova S."/>
            <person name="Villalvazo M."/>
            <person name="Haas B.J."/>
            <person name="Pertea M."/>
            <person name="Feldblyum T.V."/>
            <person name="Utterback T.R."/>
            <person name="Shu C.L."/>
            <person name="Osoegawa K."/>
            <person name="de Jong P.J."/>
            <person name="Hrdy I."/>
            <person name="Horvathova L."/>
            <person name="Zubacova Z."/>
            <person name="Dolezal P."/>
            <person name="Malik S.B."/>
            <person name="Logsdon J.M. Jr."/>
            <person name="Henze K."/>
            <person name="Gupta A."/>
            <person name="Wang C.C."/>
            <person name="Dunne R.L."/>
            <person name="Upcroft J.A."/>
            <person name="Upcroft P."/>
            <person name="White O."/>
            <person name="Salzberg S.L."/>
            <person name="Tang P."/>
            <person name="Chiu C.-H."/>
            <person name="Lee Y.-S."/>
            <person name="Embley T.M."/>
            <person name="Coombs G.H."/>
            <person name="Mottram J.C."/>
            <person name="Tachezy J."/>
            <person name="Fraser-Liggett C.M."/>
            <person name="Johnson P.J."/>
        </authorList>
    </citation>
    <scope>NUCLEOTIDE SEQUENCE [LARGE SCALE GENOMIC DNA]</scope>
    <source>
        <strain evidence="2">G3</strain>
    </source>
</reference>
<accession>A2E5G5</accession>
<name>A2E5G5_TRIV3</name>
<dbReference type="OrthoDB" id="10267474at2759"/>
<dbReference type="InterPro" id="IPR007214">
    <property type="entry name" value="YbaK/aa-tRNA-synth-assoc-dom"/>
</dbReference>
<dbReference type="CDD" id="cd04334">
    <property type="entry name" value="ProRS-INS"/>
    <property type="match status" value="1"/>
</dbReference>
<evidence type="ECO:0000259" key="1">
    <source>
        <dbReference type="Pfam" id="PF04073"/>
    </source>
</evidence>
<dbReference type="KEGG" id="tva:4770088"/>
<dbReference type="VEuPathDB" id="TrichDB:TVAGG3_0069370"/>
<protein>
    <submittedName>
        <fullName evidence="2">YbaK / prolyl-tRNA synthetases associated domain containing protein</fullName>
    </submittedName>
</protein>
<dbReference type="Pfam" id="PF04073">
    <property type="entry name" value="tRNA_edit"/>
    <property type="match status" value="1"/>
</dbReference>
<dbReference type="SMR" id="A2E5G5"/>